<comment type="caution">
    <text evidence="1">The sequence shown here is derived from an EMBL/GenBank/DDBJ whole genome shotgun (WGS) entry which is preliminary data.</text>
</comment>
<dbReference type="AlphaFoldDB" id="A0A641AKE0"/>
<gene>
    <name evidence="1" type="ORF">ESP62_017030</name>
</gene>
<dbReference type="OrthoDB" id="4483486at2"/>
<dbReference type="InterPro" id="IPR023393">
    <property type="entry name" value="START-like_dom_sf"/>
</dbReference>
<organism evidence="1 2">
    <name type="scientific">Aeromicrobium fastidiosum</name>
    <dbReference type="NCBI Taxonomy" id="52699"/>
    <lineage>
        <taxon>Bacteria</taxon>
        <taxon>Bacillati</taxon>
        <taxon>Actinomycetota</taxon>
        <taxon>Actinomycetes</taxon>
        <taxon>Propionibacteriales</taxon>
        <taxon>Nocardioidaceae</taxon>
        <taxon>Aeromicrobium</taxon>
    </lineage>
</organism>
<dbReference type="RefSeq" id="WP_129185080.1">
    <property type="nucleotide sequence ID" value="NZ_JAGIOG010000001.1"/>
</dbReference>
<dbReference type="CDD" id="cd07812">
    <property type="entry name" value="SRPBCC"/>
    <property type="match status" value="1"/>
</dbReference>
<sequence length="146" mass="15882">MSVNTTTVRATPDEVWSVLADGWSYALWVVGASRIRSVDEAWPAEDSSIHHSVGVWPLLIDDRTTVLASVPGRRIRLRAKGWPLGEAEVDIGLTASGSGTEITIAEEPTAGPGVLVPDPVNDVALRWRNAETLRRLGYLVENRRAS</sequence>
<name>A0A641AKE0_9ACTN</name>
<dbReference type="EMBL" id="SDPP02000005">
    <property type="protein sequence ID" value="KAA1373659.1"/>
    <property type="molecule type" value="Genomic_DNA"/>
</dbReference>
<dbReference type="Pfam" id="PF10604">
    <property type="entry name" value="Polyketide_cyc2"/>
    <property type="match status" value="1"/>
</dbReference>
<accession>A0A641AKE0</accession>
<dbReference type="Proteomes" id="UP001515100">
    <property type="component" value="Unassembled WGS sequence"/>
</dbReference>
<dbReference type="InterPro" id="IPR019587">
    <property type="entry name" value="Polyketide_cyclase/dehydratase"/>
</dbReference>
<protein>
    <submittedName>
        <fullName evidence="1">SRPBCC family protein</fullName>
    </submittedName>
</protein>
<evidence type="ECO:0000313" key="2">
    <source>
        <dbReference type="Proteomes" id="UP001515100"/>
    </source>
</evidence>
<evidence type="ECO:0000313" key="1">
    <source>
        <dbReference type="EMBL" id="KAA1373659.1"/>
    </source>
</evidence>
<dbReference type="SUPFAM" id="SSF55961">
    <property type="entry name" value="Bet v1-like"/>
    <property type="match status" value="1"/>
</dbReference>
<dbReference type="Gene3D" id="3.30.530.20">
    <property type="match status" value="1"/>
</dbReference>
<keyword evidence="2" id="KW-1185">Reference proteome</keyword>
<reference evidence="1" key="1">
    <citation type="submission" date="2019-09" db="EMBL/GenBank/DDBJ databases">
        <authorList>
            <person name="Li J."/>
        </authorList>
    </citation>
    <scope>NUCLEOTIDE SEQUENCE [LARGE SCALE GENOMIC DNA]</scope>
    <source>
        <strain evidence="1">NRBC 14897</strain>
    </source>
</reference>
<proteinExistence type="predicted"/>